<feature type="non-terminal residue" evidence="7">
    <location>
        <position position="351"/>
    </location>
</feature>
<evidence type="ECO:0000259" key="5">
    <source>
        <dbReference type="PROSITE" id="PS50531"/>
    </source>
</evidence>
<proteinExistence type="inferred from homology"/>
<dbReference type="InterPro" id="IPR054353">
    <property type="entry name" value="IstA-like_C"/>
</dbReference>
<evidence type="ECO:0000259" key="6">
    <source>
        <dbReference type="PROSITE" id="PS50994"/>
    </source>
</evidence>
<dbReference type="SUPFAM" id="SSF53098">
    <property type="entry name" value="Ribonuclease H-like"/>
    <property type="match status" value="1"/>
</dbReference>
<dbReference type="PROSITE" id="PS50994">
    <property type="entry name" value="INTEGRASE"/>
    <property type="match status" value="1"/>
</dbReference>
<dbReference type="GO" id="GO:0003677">
    <property type="term" value="F:DNA binding"/>
    <property type="evidence" value="ECO:0007669"/>
    <property type="project" value="UniProtKB-KW"/>
</dbReference>
<gene>
    <name evidence="7" type="ORF">FYJ83_19360</name>
</gene>
<feature type="domain" description="HTH IS21-type" evidence="5">
    <location>
        <begin position="4"/>
        <end position="66"/>
    </location>
</feature>
<evidence type="ECO:0000256" key="2">
    <source>
        <dbReference type="ARBA" id="ARBA00022578"/>
    </source>
</evidence>
<dbReference type="InterPro" id="IPR012337">
    <property type="entry name" value="RNaseH-like_sf"/>
</dbReference>
<evidence type="ECO:0000313" key="7">
    <source>
        <dbReference type="EMBL" id="MSU03595.1"/>
    </source>
</evidence>
<dbReference type="GO" id="GO:0032196">
    <property type="term" value="P:transposition"/>
    <property type="evidence" value="ECO:0007669"/>
    <property type="project" value="UniProtKB-KW"/>
</dbReference>
<dbReference type="Proteomes" id="UP000469523">
    <property type="component" value="Unassembled WGS sequence"/>
</dbReference>
<dbReference type="GO" id="GO:0006310">
    <property type="term" value="P:DNA recombination"/>
    <property type="evidence" value="ECO:0007669"/>
    <property type="project" value="UniProtKB-KW"/>
</dbReference>
<feature type="domain" description="Integrase catalytic" evidence="6">
    <location>
        <begin position="111"/>
        <end position="287"/>
    </location>
</feature>
<dbReference type="PANTHER" id="PTHR35004">
    <property type="entry name" value="TRANSPOSASE RV3428C-RELATED"/>
    <property type="match status" value="1"/>
</dbReference>
<keyword evidence="2" id="KW-0815">Transposition</keyword>
<comment type="caution">
    <text evidence="7">The sequence shown here is derived from an EMBL/GenBank/DDBJ whole genome shotgun (WGS) entry which is preliminary data.</text>
</comment>
<name>A0A6N7Y4A0_9FIRM</name>
<dbReference type="GO" id="GO:0015074">
    <property type="term" value="P:DNA integration"/>
    <property type="evidence" value="ECO:0007669"/>
    <property type="project" value="InterPro"/>
</dbReference>
<dbReference type="InterPro" id="IPR017894">
    <property type="entry name" value="HTH_IS21_transposase_type"/>
</dbReference>
<keyword evidence="8" id="KW-1185">Reference proteome</keyword>
<keyword evidence="4" id="KW-0233">DNA recombination</keyword>
<evidence type="ECO:0000256" key="1">
    <source>
        <dbReference type="ARBA" id="ARBA00009277"/>
    </source>
</evidence>
<accession>A0A6N7Y4A0</accession>
<keyword evidence="3" id="KW-0238">DNA-binding</keyword>
<dbReference type="EMBL" id="VUNQ01000115">
    <property type="protein sequence ID" value="MSU03595.1"/>
    <property type="molecule type" value="Genomic_DNA"/>
</dbReference>
<evidence type="ECO:0000256" key="4">
    <source>
        <dbReference type="ARBA" id="ARBA00023172"/>
    </source>
</evidence>
<comment type="similarity">
    <text evidence="1">Belongs to the transposase IS21/IS408/IS1162 family.</text>
</comment>
<dbReference type="Pfam" id="PF00665">
    <property type="entry name" value="rve"/>
    <property type="match status" value="1"/>
</dbReference>
<dbReference type="InterPro" id="IPR036397">
    <property type="entry name" value="RNaseH_sf"/>
</dbReference>
<dbReference type="PANTHER" id="PTHR35004:SF6">
    <property type="entry name" value="TRANSPOSASE"/>
    <property type="match status" value="1"/>
</dbReference>
<dbReference type="AlphaFoldDB" id="A0A6N7Y4A0"/>
<dbReference type="Pfam" id="PF22483">
    <property type="entry name" value="Mu-transpos_C_2"/>
    <property type="match status" value="1"/>
</dbReference>
<dbReference type="RefSeq" id="WP_154443143.1">
    <property type="nucleotide sequence ID" value="NZ_VUNQ01000115.1"/>
</dbReference>
<protein>
    <submittedName>
        <fullName evidence="7">IS21 family transposase</fullName>
    </submittedName>
</protein>
<dbReference type="Gene3D" id="3.30.420.10">
    <property type="entry name" value="Ribonuclease H-like superfamily/Ribonuclease H"/>
    <property type="match status" value="1"/>
</dbReference>
<evidence type="ECO:0000313" key="8">
    <source>
        <dbReference type="Proteomes" id="UP000469523"/>
    </source>
</evidence>
<dbReference type="InterPro" id="IPR001584">
    <property type="entry name" value="Integrase_cat-core"/>
</dbReference>
<evidence type="ECO:0000256" key="3">
    <source>
        <dbReference type="ARBA" id="ARBA00023125"/>
    </source>
</evidence>
<reference evidence="7 8" key="1">
    <citation type="submission" date="2019-09" db="EMBL/GenBank/DDBJ databases">
        <title>In-depth cultivation of the pig gut microbiome towards novel bacterial diversity and tailored functional studies.</title>
        <authorList>
            <person name="Wylensek D."/>
            <person name="Hitch T.C.A."/>
            <person name="Clavel T."/>
        </authorList>
    </citation>
    <scope>NUCLEOTIDE SEQUENCE [LARGE SCALE GENOMIC DNA]</scope>
    <source>
        <strain evidence="7 8">WCA3-693-APC-4?</strain>
    </source>
</reference>
<sequence length="351" mass="41293">MKGELWMDIRNDYLKGLSISEISRKYNINWRTAKKYAAAIETPKYTLTKDKPSKLDDFKPMIDELLEEAPYSAVRILEIITDQGFDGKIGIVKNYVRTKKKELNTKATVRFETLPGKQGQVDWAHFGTFMDELGREHKLYCFLMILGYSRMRYIEFVTEMSTETLIRCHNNAFRYFNGYPEHILYDNMKQVVVKRMIKQEDSKLNPLFEDFAGFYGIKPILCRPYRGQTKGKIERTVRYVRDNFFTGIKFVNLIDLNNEALSWCEKINRKVHGTTNKIPYEMLQKEKLNKFDREYVLSIEEKRKVEKDCLISFKGNKYSVPPEYIGKEVSVFSTDNLVKIYHNSSLISTHS</sequence>
<dbReference type="NCBIfam" id="NF033546">
    <property type="entry name" value="transpos_IS21"/>
    <property type="match status" value="1"/>
</dbReference>
<dbReference type="PROSITE" id="PS50531">
    <property type="entry name" value="HTH_IS21"/>
    <property type="match status" value="1"/>
</dbReference>
<organism evidence="7 8">
    <name type="scientific">Tissierella pigra</name>
    <dbReference type="NCBI Taxonomy" id="2607614"/>
    <lineage>
        <taxon>Bacteria</taxon>
        <taxon>Bacillati</taxon>
        <taxon>Bacillota</taxon>
        <taxon>Tissierellia</taxon>
        <taxon>Tissierellales</taxon>
        <taxon>Tissierellaceae</taxon>
        <taxon>Tissierella</taxon>
    </lineage>
</organism>